<evidence type="ECO:0000259" key="15">
    <source>
        <dbReference type="PROSITE" id="PS50118"/>
    </source>
</evidence>
<dbReference type="EMBL" id="CACRXK020000109">
    <property type="protein sequence ID" value="CAB3978395.1"/>
    <property type="molecule type" value="Genomic_DNA"/>
</dbReference>
<evidence type="ECO:0000256" key="8">
    <source>
        <dbReference type="ARBA" id="ARBA00023125"/>
    </source>
</evidence>
<proteinExistence type="inferred from homology"/>
<feature type="region of interest" description="Disordered" evidence="14">
    <location>
        <begin position="336"/>
        <end position="358"/>
    </location>
</feature>
<sequence>MATEFDVKPDISSLGIVQDNVGKGGKPLSATDGENKVWQANLDMDAIARAELTKHSNGVGPQANVSSEGGKGEHINDVGKEGQATSDDESKTKWPATFDMEAIARAELAKDNNGRHEALAKQFAIDNGKEGHIKRPMNSFMIWAQSMRRQLAEQYPHVHNAELSKMLGKLWRMLPAEKKQPYVEQAAKLDKQHKRDNPGYKYKPKRRQRGMKRPYGQYTNISQGGLPSPWQEQQYSNVTVLKHTNQATSTIITQVPGSGKNNINTPYVFVQGGSVIIRPNTTNGQNAVVQQAPVTTTNGNVTTSYPNEVVRVITQPITQTVAIENSNANGIINIKTEPSEIPASPPNSARHSPTYGNSHVQTSVIKSNESNNNERVSPIVETNAVKSAEQDNINIGQGYRV</sequence>
<dbReference type="CDD" id="cd22031">
    <property type="entry name" value="HMG-box_SoxE"/>
    <property type="match status" value="1"/>
</dbReference>
<dbReference type="GO" id="GO:0001228">
    <property type="term" value="F:DNA-binding transcription activator activity, RNA polymerase II-specific"/>
    <property type="evidence" value="ECO:0007669"/>
    <property type="project" value="TreeGrafter"/>
</dbReference>
<dbReference type="GO" id="GO:0007548">
    <property type="term" value="P:sex differentiation"/>
    <property type="evidence" value="ECO:0007669"/>
    <property type="project" value="UniProtKB-KW"/>
</dbReference>
<evidence type="ECO:0000256" key="3">
    <source>
        <dbReference type="ARBA" id="ARBA00019052"/>
    </source>
</evidence>
<accession>A0A6S7FG19</accession>
<protein>
    <recommendedName>
        <fullName evidence="3">Sex-determining region Y protein</fullName>
    </recommendedName>
    <alternativeName>
        <fullName evidence="12">Testis-determining factor</fullName>
    </alternativeName>
</protein>
<keyword evidence="4" id="KW-0221">Differentiation</keyword>
<evidence type="ECO:0000256" key="14">
    <source>
        <dbReference type="SAM" id="MobiDB-lite"/>
    </source>
</evidence>
<dbReference type="SUPFAM" id="SSF47095">
    <property type="entry name" value="HMG-box"/>
    <property type="match status" value="1"/>
</dbReference>
<dbReference type="GO" id="GO:0016607">
    <property type="term" value="C:nuclear speck"/>
    <property type="evidence" value="ECO:0007669"/>
    <property type="project" value="UniProtKB-SubCell"/>
</dbReference>
<dbReference type="InterPro" id="IPR050140">
    <property type="entry name" value="SRY-related_HMG-box_TF-like"/>
</dbReference>
<gene>
    <name evidence="16" type="ORF">PACLA_8A028213</name>
</gene>
<feature type="compositionally biased region" description="Polar residues" evidence="14">
    <location>
        <begin position="346"/>
        <end position="358"/>
    </location>
</feature>
<dbReference type="InterPro" id="IPR009071">
    <property type="entry name" value="HMG_box_dom"/>
</dbReference>
<feature type="compositionally biased region" description="Basic and acidic residues" evidence="14">
    <location>
        <begin position="187"/>
        <end position="198"/>
    </location>
</feature>
<feature type="domain" description="HMG box" evidence="15">
    <location>
        <begin position="133"/>
        <end position="201"/>
    </location>
</feature>
<dbReference type="OrthoDB" id="6247875at2759"/>
<keyword evidence="11" id="KW-0539">Nucleus</keyword>
<comment type="similarity">
    <text evidence="2">Belongs to the SRY family.</text>
</comment>
<dbReference type="GO" id="GO:0000978">
    <property type="term" value="F:RNA polymerase II cis-regulatory region sequence-specific DNA binding"/>
    <property type="evidence" value="ECO:0007669"/>
    <property type="project" value="TreeGrafter"/>
</dbReference>
<reference evidence="16" key="1">
    <citation type="submission" date="2020-04" db="EMBL/GenBank/DDBJ databases">
        <authorList>
            <person name="Alioto T."/>
            <person name="Alioto T."/>
            <person name="Gomez Garrido J."/>
        </authorList>
    </citation>
    <scope>NUCLEOTIDE SEQUENCE</scope>
    <source>
        <strain evidence="16">A484AB</strain>
    </source>
</reference>
<keyword evidence="9" id="KW-0010">Activator</keyword>
<organism evidence="16 17">
    <name type="scientific">Paramuricea clavata</name>
    <name type="common">Red gorgonian</name>
    <name type="synonym">Violescent sea-whip</name>
    <dbReference type="NCBI Taxonomy" id="317549"/>
    <lineage>
        <taxon>Eukaryota</taxon>
        <taxon>Metazoa</taxon>
        <taxon>Cnidaria</taxon>
        <taxon>Anthozoa</taxon>
        <taxon>Octocorallia</taxon>
        <taxon>Malacalcyonacea</taxon>
        <taxon>Plexauridae</taxon>
        <taxon>Paramuricea</taxon>
    </lineage>
</organism>
<keyword evidence="7" id="KW-0805">Transcription regulation</keyword>
<evidence type="ECO:0000256" key="1">
    <source>
        <dbReference type="ARBA" id="ARBA00004324"/>
    </source>
</evidence>
<evidence type="ECO:0000256" key="13">
    <source>
        <dbReference type="ARBA" id="ARBA00045821"/>
    </source>
</evidence>
<evidence type="ECO:0000256" key="6">
    <source>
        <dbReference type="ARBA" id="ARBA00022928"/>
    </source>
</evidence>
<evidence type="ECO:0000256" key="7">
    <source>
        <dbReference type="ARBA" id="ARBA00023015"/>
    </source>
</evidence>
<keyword evidence="10" id="KW-0804">Transcription</keyword>
<dbReference type="Pfam" id="PF00505">
    <property type="entry name" value="HMG_box"/>
    <property type="match status" value="1"/>
</dbReference>
<dbReference type="FunFam" id="1.10.30.10:FF:000003">
    <property type="entry name" value="Putative transcription factor SOX-6"/>
    <property type="match status" value="1"/>
</dbReference>
<dbReference type="GO" id="GO:0005516">
    <property type="term" value="F:calmodulin binding"/>
    <property type="evidence" value="ECO:0007669"/>
    <property type="project" value="UniProtKB-KW"/>
</dbReference>
<evidence type="ECO:0000256" key="5">
    <source>
        <dbReference type="ARBA" id="ARBA00022860"/>
    </source>
</evidence>
<keyword evidence="6" id="KW-0726">Sexual differentiation</keyword>
<evidence type="ECO:0000313" key="17">
    <source>
        <dbReference type="Proteomes" id="UP001152795"/>
    </source>
</evidence>
<comment type="function">
    <text evidence="13">Transcriptional regulator that controls a genetic switch in male development. It is necessary and sufficient for initiating male sex determination by directing the development of supporting cell precursors (pre-Sertoli cells) as Sertoli rather than granulosa cells. Involved in different aspects of gene regulation including promoter activation or repression. Binds to the DNA consensus sequence 5'-[AT]AACAA[AT]-3'. SRY HMG box recognizes DNA by partial intercalation in the minor groove and promotes DNA bending. Also involved in pre-mRNA splicing. In male adult brain involved in the maintenance of motor functions of dopaminergic neurons.</text>
</comment>
<dbReference type="PANTHER" id="PTHR10270:SF161">
    <property type="entry name" value="SEX-DETERMINING REGION Y PROTEIN"/>
    <property type="match status" value="1"/>
</dbReference>
<dbReference type="AlphaFoldDB" id="A0A6S7FG19"/>
<evidence type="ECO:0000256" key="10">
    <source>
        <dbReference type="ARBA" id="ARBA00023163"/>
    </source>
</evidence>
<dbReference type="SMART" id="SM00398">
    <property type="entry name" value="HMG"/>
    <property type="match status" value="1"/>
</dbReference>
<evidence type="ECO:0000256" key="2">
    <source>
        <dbReference type="ARBA" id="ARBA00005998"/>
    </source>
</evidence>
<dbReference type="GO" id="GO:0030154">
    <property type="term" value="P:cell differentiation"/>
    <property type="evidence" value="ECO:0007669"/>
    <property type="project" value="UniProtKB-KW"/>
</dbReference>
<dbReference type="PANTHER" id="PTHR10270">
    <property type="entry name" value="SOX TRANSCRIPTION FACTOR"/>
    <property type="match status" value="1"/>
</dbReference>
<evidence type="ECO:0000256" key="4">
    <source>
        <dbReference type="ARBA" id="ARBA00022782"/>
    </source>
</evidence>
<keyword evidence="5" id="KW-0112">Calmodulin-binding</keyword>
<comment type="subcellular location">
    <subcellularLocation>
        <location evidence="1">Nucleus speckle</location>
    </subcellularLocation>
</comment>
<evidence type="ECO:0000256" key="11">
    <source>
        <dbReference type="ARBA" id="ARBA00023242"/>
    </source>
</evidence>
<feature type="region of interest" description="Disordered" evidence="14">
    <location>
        <begin position="187"/>
        <end position="210"/>
    </location>
</feature>
<dbReference type="Proteomes" id="UP001152795">
    <property type="component" value="Unassembled WGS sequence"/>
</dbReference>
<evidence type="ECO:0000256" key="9">
    <source>
        <dbReference type="ARBA" id="ARBA00023159"/>
    </source>
</evidence>
<keyword evidence="8" id="KW-0238">DNA-binding</keyword>
<comment type="caution">
    <text evidence="16">The sequence shown here is derived from an EMBL/GenBank/DDBJ whole genome shotgun (WGS) entry which is preliminary data.</text>
</comment>
<feature type="compositionally biased region" description="Basic and acidic residues" evidence="14">
    <location>
        <begin position="70"/>
        <end position="80"/>
    </location>
</feature>
<dbReference type="PROSITE" id="PS50118">
    <property type="entry name" value="HMG_BOX_2"/>
    <property type="match status" value="1"/>
</dbReference>
<feature type="region of interest" description="Disordered" evidence="14">
    <location>
        <begin position="53"/>
        <end position="94"/>
    </location>
</feature>
<dbReference type="InterPro" id="IPR036910">
    <property type="entry name" value="HMG_box_dom_sf"/>
</dbReference>
<name>A0A6S7FG19_PARCT</name>
<evidence type="ECO:0000313" key="16">
    <source>
        <dbReference type="EMBL" id="CAB3978395.1"/>
    </source>
</evidence>
<evidence type="ECO:0000256" key="12">
    <source>
        <dbReference type="ARBA" id="ARBA00032498"/>
    </source>
</evidence>
<dbReference type="Gene3D" id="1.10.30.10">
    <property type="entry name" value="High mobility group box domain"/>
    <property type="match status" value="1"/>
</dbReference>
<keyword evidence="17" id="KW-1185">Reference proteome</keyword>